<name>A0A0R6CQ72_9CAUD</name>
<feature type="region of interest" description="Disordered" evidence="1">
    <location>
        <begin position="24"/>
        <end position="50"/>
    </location>
</feature>
<protein>
    <submittedName>
        <fullName evidence="2">Uncharacterized protein</fullName>
    </submittedName>
</protein>
<sequence length="50" mass="6095">MSRTKRSHWLREEDLRDGIVRSHIKTKDTRSKQMKKEKNLKEYADYAENS</sequence>
<reference evidence="2 3" key="1">
    <citation type="journal article" date="2015" name="Genome Announc.">
        <title>Complete Genome Sequence of Citrobacter Phage CVT22 Isolated from the Gut of the Formosan Subterranean Termite, Coptotermes formosanus Shiraki.</title>
        <authorList>
            <person name="Tikhe C.V."/>
            <person name="Martin T.M."/>
            <person name="Gissendanner C.R."/>
            <person name="Husseneder C."/>
        </authorList>
    </citation>
    <scope>NUCLEOTIDE SEQUENCE [LARGE SCALE GENOMIC DNA]</scope>
</reference>
<accession>A0A0R6CQ72</accession>
<feature type="compositionally biased region" description="Basic and acidic residues" evidence="1">
    <location>
        <begin position="24"/>
        <end position="44"/>
    </location>
</feature>
<dbReference type="KEGG" id="vg:26040353"/>
<dbReference type="EMBL" id="KP774835">
    <property type="protein sequence ID" value="AJT60730.1"/>
    <property type="molecule type" value="Genomic_DNA"/>
</dbReference>
<evidence type="ECO:0000256" key="1">
    <source>
        <dbReference type="SAM" id="MobiDB-lite"/>
    </source>
</evidence>
<organism evidence="2 3">
    <name type="scientific">Citrobacter phage CVT22</name>
    <dbReference type="NCBI Taxonomy" id="1622234"/>
    <lineage>
        <taxon>Viruses</taxon>
        <taxon>Duplodnaviria</taxon>
        <taxon>Heunggongvirae</taxon>
        <taxon>Uroviricota</taxon>
        <taxon>Caudoviricetes</taxon>
        <taxon>Zobellviridae</taxon>
        <taxon>Citrovirus</taxon>
        <taxon>Citrovirus coptotermitis</taxon>
    </lineage>
</organism>
<dbReference type="GeneID" id="26040353"/>
<evidence type="ECO:0000313" key="2">
    <source>
        <dbReference type="EMBL" id="AJT60730.1"/>
    </source>
</evidence>
<dbReference type="RefSeq" id="YP_009168409.1">
    <property type="nucleotide sequence ID" value="NC_027988.2"/>
</dbReference>
<keyword evidence="3" id="KW-1185">Reference proteome</keyword>
<proteinExistence type="predicted"/>
<dbReference type="Proteomes" id="UP000202282">
    <property type="component" value="Segment"/>
</dbReference>
<evidence type="ECO:0000313" key="3">
    <source>
        <dbReference type="Proteomes" id="UP000202282"/>
    </source>
</evidence>